<proteinExistence type="inferred from homology"/>
<keyword evidence="5" id="KW-0223">Dioxygenase</keyword>
<sequence length="304" mass="35317">ELKIDEWDRFKFASHDFWLETTQDTIPRIANDQVNEQEFIDRFQAPDTQLPVMITGATGAWPAAERWATLERLETRFGNQKFKVGEDDDGHNVYLKFKYFARYVREDAHRDDSPLYVFDSNFKDTRRNTGEALASKAELLHDFVVPKYFREDLFRLTGRSRRPPFRWFVTGPARSGTGIHFDPLGTSAWNSLLVGHKRWALFPPRTPRELVDPPSMKPYDREAASWFYHLALRFRRHTLGSLIGIVEGLHHPGETIYVPGGWQHVVINLDFTVAITQNFCAPVSFDYVWLKTRFARPGLAAKLE</sequence>
<dbReference type="GO" id="GO:0046872">
    <property type="term" value="F:metal ion binding"/>
    <property type="evidence" value="ECO:0007669"/>
    <property type="project" value="UniProtKB-KW"/>
</dbReference>
<feature type="domain" description="JmjC" evidence="12">
    <location>
        <begin position="134"/>
        <end position="296"/>
    </location>
</feature>
<keyword evidence="14" id="KW-1185">Reference proteome</keyword>
<name>A0A4Q0A0T3_9FUNG</name>
<dbReference type="SUPFAM" id="SSF51197">
    <property type="entry name" value="Clavaminate synthase-like"/>
    <property type="match status" value="1"/>
</dbReference>
<keyword evidence="7" id="KW-0408">Iron</keyword>
<dbReference type="AlphaFoldDB" id="A0A4Q0A0T3"/>
<accession>A0A4Q0A0T3</accession>
<evidence type="ECO:0000256" key="6">
    <source>
        <dbReference type="ARBA" id="ARBA00023002"/>
    </source>
</evidence>
<evidence type="ECO:0000256" key="11">
    <source>
        <dbReference type="ARBA" id="ARBA00038068"/>
    </source>
</evidence>
<evidence type="ECO:0000313" key="13">
    <source>
        <dbReference type="EMBL" id="RKP39663.1"/>
    </source>
</evidence>
<dbReference type="InterPro" id="IPR003347">
    <property type="entry name" value="JmjC_dom"/>
</dbReference>
<dbReference type="GO" id="GO:0005634">
    <property type="term" value="C:nucleus"/>
    <property type="evidence" value="ECO:0007669"/>
    <property type="project" value="UniProtKB-SubCell"/>
</dbReference>
<dbReference type="GO" id="GO:0106140">
    <property type="term" value="F:P-TEFb complex binding"/>
    <property type="evidence" value="ECO:0007669"/>
    <property type="project" value="TreeGrafter"/>
</dbReference>
<dbReference type="EMBL" id="ML002253">
    <property type="protein sequence ID" value="RKP39663.1"/>
    <property type="molecule type" value="Genomic_DNA"/>
</dbReference>
<dbReference type="Proteomes" id="UP000268162">
    <property type="component" value="Unassembled WGS sequence"/>
</dbReference>
<organism evidence="13 14">
    <name type="scientific">Dimargaris cristalligena</name>
    <dbReference type="NCBI Taxonomy" id="215637"/>
    <lineage>
        <taxon>Eukaryota</taxon>
        <taxon>Fungi</taxon>
        <taxon>Fungi incertae sedis</taxon>
        <taxon>Zoopagomycota</taxon>
        <taxon>Kickxellomycotina</taxon>
        <taxon>Dimargaritomycetes</taxon>
        <taxon>Dimargaritales</taxon>
        <taxon>Dimargaritaceae</taxon>
        <taxon>Dimargaris</taxon>
    </lineage>
</organism>
<protein>
    <recommendedName>
        <fullName evidence="12">JmjC domain-containing protein</fullName>
    </recommendedName>
</protein>
<dbReference type="PANTHER" id="PTHR12480">
    <property type="entry name" value="ARGININE DEMETHYLASE AND LYSYL-HYDROXYLASE JMJD"/>
    <property type="match status" value="1"/>
</dbReference>
<evidence type="ECO:0000256" key="9">
    <source>
        <dbReference type="ARBA" id="ARBA00023163"/>
    </source>
</evidence>
<evidence type="ECO:0000256" key="1">
    <source>
        <dbReference type="ARBA" id="ARBA00001954"/>
    </source>
</evidence>
<comment type="similarity">
    <text evidence="11">Belongs to the JMJD6 family.</text>
</comment>
<evidence type="ECO:0000256" key="10">
    <source>
        <dbReference type="ARBA" id="ARBA00023242"/>
    </source>
</evidence>
<evidence type="ECO:0000313" key="14">
    <source>
        <dbReference type="Proteomes" id="UP000268162"/>
    </source>
</evidence>
<dbReference type="GO" id="GO:0033749">
    <property type="term" value="F:histone H4R3 demethylase activity"/>
    <property type="evidence" value="ECO:0007669"/>
    <property type="project" value="TreeGrafter"/>
</dbReference>
<feature type="non-terminal residue" evidence="13">
    <location>
        <position position="1"/>
    </location>
</feature>
<dbReference type="Gene3D" id="2.60.120.650">
    <property type="entry name" value="Cupin"/>
    <property type="match status" value="1"/>
</dbReference>
<keyword evidence="3" id="KW-0479">Metal-binding</keyword>
<evidence type="ECO:0000259" key="12">
    <source>
        <dbReference type="PROSITE" id="PS51184"/>
    </source>
</evidence>
<evidence type="ECO:0000256" key="2">
    <source>
        <dbReference type="ARBA" id="ARBA00004123"/>
    </source>
</evidence>
<comment type="subcellular location">
    <subcellularLocation>
        <location evidence="2">Nucleus</location>
    </subcellularLocation>
</comment>
<keyword evidence="9" id="KW-0804">Transcription</keyword>
<dbReference type="Pfam" id="PF02373">
    <property type="entry name" value="JmjC"/>
    <property type="match status" value="1"/>
</dbReference>
<comment type="cofactor">
    <cofactor evidence="1">
        <name>Fe(2+)</name>
        <dbReference type="ChEBI" id="CHEBI:29033"/>
    </cofactor>
</comment>
<dbReference type="SMART" id="SM00558">
    <property type="entry name" value="JmjC"/>
    <property type="match status" value="1"/>
</dbReference>
<evidence type="ECO:0000256" key="5">
    <source>
        <dbReference type="ARBA" id="ARBA00022964"/>
    </source>
</evidence>
<dbReference type="InterPro" id="IPR050910">
    <property type="entry name" value="JMJD6_ArgDemeth/LysHydrox"/>
</dbReference>
<keyword evidence="10" id="KW-0539">Nucleus</keyword>
<feature type="non-terminal residue" evidence="13">
    <location>
        <position position="304"/>
    </location>
</feature>
<keyword evidence="4" id="KW-0156">Chromatin regulator</keyword>
<keyword evidence="8" id="KW-0805">Transcription regulation</keyword>
<dbReference type="PANTHER" id="PTHR12480:SF32">
    <property type="entry name" value="BIFUNCTIONAL ARGININE DEMETHYLASE AND LYSYL-HYDROXYLASE JMJD6"/>
    <property type="match status" value="1"/>
</dbReference>
<evidence type="ECO:0000256" key="4">
    <source>
        <dbReference type="ARBA" id="ARBA00022853"/>
    </source>
</evidence>
<reference evidence="14" key="1">
    <citation type="journal article" date="2018" name="Nat. Microbiol.">
        <title>Leveraging single-cell genomics to expand the fungal tree of life.</title>
        <authorList>
            <person name="Ahrendt S.R."/>
            <person name="Quandt C.A."/>
            <person name="Ciobanu D."/>
            <person name="Clum A."/>
            <person name="Salamov A."/>
            <person name="Andreopoulos B."/>
            <person name="Cheng J.F."/>
            <person name="Woyke T."/>
            <person name="Pelin A."/>
            <person name="Henrissat B."/>
            <person name="Reynolds N.K."/>
            <person name="Benny G.L."/>
            <person name="Smith M.E."/>
            <person name="James T.Y."/>
            <person name="Grigoriev I.V."/>
        </authorList>
    </citation>
    <scope>NUCLEOTIDE SEQUENCE [LARGE SCALE GENOMIC DNA]</scope>
    <source>
        <strain evidence="14">RSA 468</strain>
    </source>
</reference>
<dbReference type="STRING" id="215637.A0A4Q0A0T3"/>
<dbReference type="PROSITE" id="PS51184">
    <property type="entry name" value="JMJC"/>
    <property type="match status" value="1"/>
</dbReference>
<keyword evidence="6" id="KW-0560">Oxidoreductase</keyword>
<evidence type="ECO:0000256" key="3">
    <source>
        <dbReference type="ARBA" id="ARBA00022723"/>
    </source>
</evidence>
<evidence type="ECO:0000256" key="8">
    <source>
        <dbReference type="ARBA" id="ARBA00023015"/>
    </source>
</evidence>
<dbReference type="GO" id="GO:0005737">
    <property type="term" value="C:cytoplasm"/>
    <property type="evidence" value="ECO:0007669"/>
    <property type="project" value="TreeGrafter"/>
</dbReference>
<evidence type="ECO:0000256" key="7">
    <source>
        <dbReference type="ARBA" id="ARBA00023004"/>
    </source>
</evidence>
<gene>
    <name evidence="13" type="ORF">BJ085DRAFT_6299</name>
</gene>